<gene>
    <name evidence="1" type="ORF">ACFL2Z_00025</name>
</gene>
<organism evidence="1 2">
    <name type="scientific">Eiseniibacteriota bacterium</name>
    <dbReference type="NCBI Taxonomy" id="2212470"/>
    <lineage>
        <taxon>Bacteria</taxon>
        <taxon>Candidatus Eiseniibacteriota</taxon>
    </lineage>
</organism>
<protein>
    <submittedName>
        <fullName evidence="1">Uncharacterized protein</fullName>
    </submittedName>
</protein>
<comment type="caution">
    <text evidence="1">The sequence shown here is derived from an EMBL/GenBank/DDBJ whole genome shotgun (WGS) entry which is preliminary data.</text>
</comment>
<name>A0ABV6YMK7_UNCEI</name>
<evidence type="ECO:0000313" key="1">
    <source>
        <dbReference type="EMBL" id="MFC1799286.1"/>
    </source>
</evidence>
<evidence type="ECO:0000313" key="2">
    <source>
        <dbReference type="Proteomes" id="UP001594288"/>
    </source>
</evidence>
<dbReference type="Proteomes" id="UP001594288">
    <property type="component" value="Unassembled WGS sequence"/>
</dbReference>
<sequence length="482" mass="55866">MREILSSLKRSINHMQVLDRVFSKSAYPEREIYLQNAKRISDLSKSCDQWFTDELYFGDDGRQMILNDILEYVFTGRGYYYMAGPQDIEKKEVFVKIVLHFVNQLMLLESISVNSKLRKEVMDRLRKTIGDNHFFEYEESEQAFKALRKFKGDVHFDTAATNRVPPSIVREMDTESGEKVLKRFDGYCDSLLPKLPHGLWRELIVYIQLLRINAGYILPLLLSQRILSKRDVLKPPDFLVIKENGELVGVEVGAGKEGQSSDFSTALKCQMVTAENTNIPPRCPICGKWILFCDKVIKEFADLDNPLYNIRKDIRCAHDCEFYTYTDVLSGKCPYVKYRGRISKTAKPRQITKYDSAFHYHYSCMLDANDSVARSTIKKQRIRWERHLARRGSVTDTTRSMTINCLKTNYPYFAGLDGLENYSRETLDCYSKYRGSDNCSECRYQKECERLSKIIPLIDSCELSKNRSQIICELGKLLDGAD</sequence>
<keyword evidence="2" id="KW-1185">Reference proteome</keyword>
<dbReference type="EMBL" id="JBHPEI010000001">
    <property type="protein sequence ID" value="MFC1799286.1"/>
    <property type="molecule type" value="Genomic_DNA"/>
</dbReference>
<reference evidence="1 2" key="1">
    <citation type="submission" date="2024-09" db="EMBL/GenBank/DDBJ databases">
        <authorList>
            <person name="D'Angelo T."/>
        </authorList>
    </citation>
    <scope>NUCLEOTIDE SEQUENCE [LARGE SCALE GENOMIC DNA]</scope>
    <source>
        <strain evidence="1">SAG AM-311-F02</strain>
    </source>
</reference>
<accession>A0ABV6YMK7</accession>
<proteinExistence type="predicted"/>